<sequence>MGRPLIMDADENGLPIRAWRWDCSNDDCNSAEAAPEGKAPPYWLLEDENDVDGPVLCPDCVDEDVQFN</sequence>
<evidence type="ECO:0000313" key="1">
    <source>
        <dbReference type="EMBL" id="KKL69823.1"/>
    </source>
</evidence>
<reference evidence="1" key="1">
    <citation type="journal article" date="2015" name="Nature">
        <title>Complex archaea that bridge the gap between prokaryotes and eukaryotes.</title>
        <authorList>
            <person name="Spang A."/>
            <person name="Saw J.H."/>
            <person name="Jorgensen S.L."/>
            <person name="Zaremba-Niedzwiedzka K."/>
            <person name="Martijn J."/>
            <person name="Lind A.E."/>
            <person name="van Eijk R."/>
            <person name="Schleper C."/>
            <person name="Guy L."/>
            <person name="Ettema T.J."/>
        </authorList>
    </citation>
    <scope>NUCLEOTIDE SEQUENCE</scope>
</reference>
<accession>A0A0F9E755</accession>
<proteinExistence type="predicted"/>
<protein>
    <submittedName>
        <fullName evidence="1">Uncharacterized protein</fullName>
    </submittedName>
</protein>
<dbReference type="EMBL" id="LAZR01026094">
    <property type="protein sequence ID" value="KKL69823.1"/>
    <property type="molecule type" value="Genomic_DNA"/>
</dbReference>
<organism evidence="1">
    <name type="scientific">marine sediment metagenome</name>
    <dbReference type="NCBI Taxonomy" id="412755"/>
    <lineage>
        <taxon>unclassified sequences</taxon>
        <taxon>metagenomes</taxon>
        <taxon>ecological metagenomes</taxon>
    </lineage>
</organism>
<dbReference type="AlphaFoldDB" id="A0A0F9E755"/>
<comment type="caution">
    <text evidence="1">The sequence shown here is derived from an EMBL/GenBank/DDBJ whole genome shotgun (WGS) entry which is preliminary data.</text>
</comment>
<name>A0A0F9E755_9ZZZZ</name>
<gene>
    <name evidence="1" type="ORF">LCGC14_2111100</name>
</gene>